<evidence type="ECO:0000259" key="4">
    <source>
        <dbReference type="Pfam" id="PF04321"/>
    </source>
</evidence>
<dbReference type="EMBL" id="BMAQ01000002">
    <property type="protein sequence ID" value="GFR36994.1"/>
    <property type="molecule type" value="Genomic_DNA"/>
</dbReference>
<dbReference type="InterPro" id="IPR036291">
    <property type="entry name" value="NAD(P)-bd_dom_sf"/>
</dbReference>
<dbReference type="SUPFAM" id="SSF51735">
    <property type="entry name" value="NAD(P)-binding Rossmann-fold domains"/>
    <property type="match status" value="1"/>
</dbReference>
<dbReference type="PANTHER" id="PTHR10491:SF4">
    <property type="entry name" value="METHIONINE ADENOSYLTRANSFERASE 2 SUBUNIT BETA"/>
    <property type="match status" value="1"/>
</dbReference>
<evidence type="ECO:0000313" key="6">
    <source>
        <dbReference type="Proteomes" id="UP000654993"/>
    </source>
</evidence>
<keyword evidence="2" id="KW-0521">NADP</keyword>
<dbReference type="RefSeq" id="WP_200965292.1">
    <property type="nucleotide sequence ID" value="NZ_BMAQ01000002.1"/>
</dbReference>
<dbReference type="GO" id="GO:0019305">
    <property type="term" value="P:dTDP-rhamnose biosynthetic process"/>
    <property type="evidence" value="ECO:0007669"/>
    <property type="project" value="TreeGrafter"/>
</dbReference>
<dbReference type="Gene3D" id="3.40.50.720">
    <property type="entry name" value="NAD(P)-binding Rossmann-like Domain"/>
    <property type="match status" value="2"/>
</dbReference>
<comment type="function">
    <text evidence="2">Catalyzes the reduction of dTDP-6-deoxy-L-lyxo-4-hexulose to yield dTDP-L-rhamnose.</text>
</comment>
<dbReference type="PANTHER" id="PTHR10491">
    <property type="entry name" value="DTDP-4-DEHYDRORHAMNOSE REDUCTASE"/>
    <property type="match status" value="1"/>
</dbReference>
<organism evidence="5 6">
    <name type="scientific">Insulibacter thermoxylanivorax</name>
    <dbReference type="NCBI Taxonomy" id="2749268"/>
    <lineage>
        <taxon>Bacteria</taxon>
        <taxon>Bacillati</taxon>
        <taxon>Bacillota</taxon>
        <taxon>Bacilli</taxon>
        <taxon>Bacillales</taxon>
        <taxon>Paenibacillaceae</taxon>
        <taxon>Insulibacter</taxon>
    </lineage>
</organism>
<evidence type="ECO:0000256" key="3">
    <source>
        <dbReference type="SAM" id="MobiDB-lite"/>
    </source>
</evidence>
<gene>
    <name evidence="5" type="ORF">PRECH8_02900</name>
</gene>
<dbReference type="Proteomes" id="UP000654993">
    <property type="component" value="Unassembled WGS sequence"/>
</dbReference>
<feature type="region of interest" description="Disordered" evidence="3">
    <location>
        <begin position="150"/>
        <end position="171"/>
    </location>
</feature>
<reference evidence="5" key="2">
    <citation type="journal article" date="2021" name="Data Brief">
        <title>Draft genome sequence data of the facultative, thermophilic, xylanolytic bacterium Paenibacillus sp. strain DA-C8.</title>
        <authorList>
            <person name="Chhe C."/>
            <person name="Uke A."/>
            <person name="Baramee S."/>
            <person name="Ungkulpasvich U."/>
            <person name="Tachaapaikoon C."/>
            <person name="Pason P."/>
            <person name="Waeonukul R."/>
            <person name="Ratanakhanokchai K."/>
            <person name="Kosugi A."/>
        </authorList>
    </citation>
    <scope>NUCLEOTIDE SEQUENCE</scope>
    <source>
        <strain evidence="5">DA-C8</strain>
    </source>
</reference>
<sequence>MKILILGGVGMAGHMLRRYFASKPGCEVLYTIRQPADEALAPASSSERFLVLNALNLGDADRLLEEVRPDIVINAVGILNQHAEAMPRHAEIVNGWFPHWIAGKLDELGDGGKLVHISTDCVFAGTVDEADEVNGVNKADGADRKVRVIEGDRRRDTDDSDDRGINGRYRETDMPDGTSVYARTKAAGEVKDSRHLTIRTSIIGPEIRSQGIGLFGWFMKQHGIVHGYTRVLWNGVTTLQLAKSIDDMLHRGVSGLYHLTAPSCISKHDLLGLIAEQFDKRDVRLIPADMPILDRTLACTRTDYRAEVPDYPKMLSELREWMGSS</sequence>
<dbReference type="AlphaFoldDB" id="A0A916VEU9"/>
<evidence type="ECO:0000313" key="5">
    <source>
        <dbReference type="EMBL" id="GFR36994.1"/>
    </source>
</evidence>
<dbReference type="Pfam" id="PF04321">
    <property type="entry name" value="RmlD_sub_bind"/>
    <property type="match status" value="1"/>
</dbReference>
<dbReference type="GO" id="GO:0008831">
    <property type="term" value="F:dTDP-4-dehydrorhamnose reductase activity"/>
    <property type="evidence" value="ECO:0007669"/>
    <property type="project" value="UniProtKB-EC"/>
</dbReference>
<keyword evidence="2" id="KW-0560">Oxidoreductase</keyword>
<feature type="domain" description="RmlD-like substrate binding" evidence="4">
    <location>
        <begin position="1"/>
        <end position="129"/>
    </location>
</feature>
<dbReference type="EC" id="1.1.1.133" evidence="2"/>
<reference evidence="5" key="1">
    <citation type="submission" date="2020-08" db="EMBL/GenBank/DDBJ databases">
        <authorList>
            <person name="Uke A."/>
            <person name="Chhe C."/>
            <person name="Baramee S."/>
            <person name="Kosugi A."/>
        </authorList>
    </citation>
    <scope>NUCLEOTIDE SEQUENCE</scope>
    <source>
        <strain evidence="5">DA-C8</strain>
    </source>
</reference>
<dbReference type="GO" id="GO:0005829">
    <property type="term" value="C:cytosol"/>
    <property type="evidence" value="ECO:0007669"/>
    <property type="project" value="TreeGrafter"/>
</dbReference>
<keyword evidence="6" id="KW-1185">Reference proteome</keyword>
<name>A0A916VEU9_9BACL</name>
<dbReference type="InterPro" id="IPR029903">
    <property type="entry name" value="RmlD-like-bd"/>
</dbReference>
<proteinExistence type="inferred from homology"/>
<comment type="caution">
    <text evidence="5">The sequence shown here is derived from an EMBL/GenBank/DDBJ whole genome shotgun (WGS) entry which is preliminary data.</text>
</comment>
<comment type="pathway">
    <text evidence="2">Carbohydrate biosynthesis; dTDP-L-rhamnose biosynthesis.</text>
</comment>
<comment type="similarity">
    <text evidence="1 2">Belongs to the dTDP-4-dehydrorhamnose reductase family.</text>
</comment>
<evidence type="ECO:0000256" key="1">
    <source>
        <dbReference type="ARBA" id="ARBA00010944"/>
    </source>
</evidence>
<evidence type="ECO:0000256" key="2">
    <source>
        <dbReference type="RuleBase" id="RU364082"/>
    </source>
</evidence>
<dbReference type="InterPro" id="IPR005913">
    <property type="entry name" value="dTDP_dehydrorham_reduct"/>
</dbReference>
<protein>
    <recommendedName>
        <fullName evidence="2">dTDP-4-dehydrorhamnose reductase</fullName>
        <ecNumber evidence="2">1.1.1.133</ecNumber>
    </recommendedName>
</protein>
<accession>A0A916VEU9</accession>